<proteinExistence type="inferred from homology"/>
<dbReference type="SUPFAM" id="SSF52540">
    <property type="entry name" value="P-loop containing nucleoside triphosphate hydrolases"/>
    <property type="match status" value="1"/>
</dbReference>
<evidence type="ECO:0000256" key="20">
    <source>
        <dbReference type="SAM" id="MobiDB-lite"/>
    </source>
</evidence>
<keyword evidence="10" id="KW-0378">Hydrolase</keyword>
<keyword evidence="7" id="KW-0479">Metal-binding</keyword>
<comment type="catalytic activity">
    <reaction evidence="18">
        <text>ATP + H2O = ADP + phosphate + H(+)</text>
        <dbReference type="Rhea" id="RHEA:13065"/>
        <dbReference type="ChEBI" id="CHEBI:15377"/>
        <dbReference type="ChEBI" id="CHEBI:15378"/>
        <dbReference type="ChEBI" id="CHEBI:30616"/>
        <dbReference type="ChEBI" id="CHEBI:43474"/>
        <dbReference type="ChEBI" id="CHEBI:456216"/>
    </reaction>
</comment>
<feature type="compositionally biased region" description="Polar residues" evidence="20">
    <location>
        <begin position="439"/>
        <end position="457"/>
    </location>
</feature>
<feature type="coiled-coil region" evidence="19">
    <location>
        <begin position="215"/>
        <end position="367"/>
    </location>
</feature>
<keyword evidence="11" id="KW-0862">Zinc</keyword>
<keyword evidence="23" id="KW-1185">Reference proteome</keyword>
<dbReference type="GO" id="GO:0051880">
    <property type="term" value="F:G-quadruplex DNA binding"/>
    <property type="evidence" value="ECO:0007669"/>
    <property type="project" value="TreeGrafter"/>
</dbReference>
<keyword evidence="16" id="KW-0539">Nucleus</keyword>
<dbReference type="GO" id="GO:0070192">
    <property type="term" value="P:chromosome organization involved in meiotic cell cycle"/>
    <property type="evidence" value="ECO:0007669"/>
    <property type="project" value="TreeGrafter"/>
</dbReference>
<evidence type="ECO:0000256" key="19">
    <source>
        <dbReference type="SAM" id="Coils"/>
    </source>
</evidence>
<feature type="region of interest" description="Disordered" evidence="20">
    <location>
        <begin position="540"/>
        <end position="559"/>
    </location>
</feature>
<dbReference type="GO" id="GO:0046872">
    <property type="term" value="F:metal ion binding"/>
    <property type="evidence" value="ECO:0007669"/>
    <property type="project" value="UniProtKB-KW"/>
</dbReference>
<keyword evidence="12" id="KW-0067">ATP-binding</keyword>
<dbReference type="GO" id="GO:0006303">
    <property type="term" value="P:double-strand break repair via nonhomologous end joining"/>
    <property type="evidence" value="ECO:0007669"/>
    <property type="project" value="UniProtKB-ARBA"/>
</dbReference>
<dbReference type="InterPro" id="IPR004584">
    <property type="entry name" value="Rad50_eukaryotes"/>
</dbReference>
<keyword evidence="15" id="KW-0234">DNA repair</keyword>
<dbReference type="FunFam" id="3.40.50.300:FF:001195">
    <property type="entry name" value="DNA repair protein rad50"/>
    <property type="match status" value="1"/>
</dbReference>
<feature type="domain" description="Rad50/SbcC-type AAA" evidence="21">
    <location>
        <begin position="6"/>
        <end position="247"/>
    </location>
</feature>
<keyword evidence="17" id="KW-0469">Meiosis</keyword>
<evidence type="ECO:0000256" key="7">
    <source>
        <dbReference type="ARBA" id="ARBA00022723"/>
    </source>
</evidence>
<dbReference type="GO" id="GO:0043047">
    <property type="term" value="F:single-stranded telomeric DNA binding"/>
    <property type="evidence" value="ECO:0007669"/>
    <property type="project" value="TreeGrafter"/>
</dbReference>
<evidence type="ECO:0000256" key="15">
    <source>
        <dbReference type="ARBA" id="ARBA00023204"/>
    </source>
</evidence>
<evidence type="ECO:0000256" key="3">
    <source>
        <dbReference type="ARBA" id="ARBA00004286"/>
    </source>
</evidence>
<dbReference type="GO" id="GO:0016887">
    <property type="term" value="F:ATP hydrolysis activity"/>
    <property type="evidence" value="ECO:0007669"/>
    <property type="project" value="InterPro"/>
</dbReference>
<feature type="region of interest" description="Disordered" evidence="20">
    <location>
        <begin position="416"/>
        <end position="460"/>
    </location>
</feature>
<keyword evidence="13" id="KW-0460">Magnesium</keyword>
<dbReference type="EMBL" id="CP119910">
    <property type="protein sequence ID" value="WFD19223.1"/>
    <property type="molecule type" value="Genomic_DNA"/>
</dbReference>
<keyword evidence="9" id="KW-0227">DNA damage</keyword>
<gene>
    <name evidence="22" type="primary">RAD50</name>
    <name evidence="22" type="ORF">MCAP1_001446</name>
</gene>
<feature type="coiled-coil region" evidence="19">
    <location>
        <begin position="902"/>
        <end position="929"/>
    </location>
</feature>
<dbReference type="GO" id="GO:0030870">
    <property type="term" value="C:Mre11 complex"/>
    <property type="evidence" value="ECO:0007669"/>
    <property type="project" value="InterPro"/>
</dbReference>
<evidence type="ECO:0000256" key="16">
    <source>
        <dbReference type="ARBA" id="ARBA00023242"/>
    </source>
</evidence>
<evidence type="ECO:0000256" key="11">
    <source>
        <dbReference type="ARBA" id="ARBA00022833"/>
    </source>
</evidence>
<evidence type="ECO:0000256" key="9">
    <source>
        <dbReference type="ARBA" id="ARBA00022763"/>
    </source>
</evidence>
<dbReference type="Gene3D" id="3.40.50.300">
    <property type="entry name" value="P-loop containing nucleotide triphosphate hydrolases"/>
    <property type="match status" value="2"/>
</dbReference>
<comment type="similarity">
    <text evidence="4">Belongs to the SMC family. RAD50 subfamily.</text>
</comment>
<dbReference type="GO" id="GO:0000722">
    <property type="term" value="P:telomere maintenance via recombination"/>
    <property type="evidence" value="ECO:0007669"/>
    <property type="project" value="TreeGrafter"/>
</dbReference>
<evidence type="ECO:0000256" key="1">
    <source>
        <dbReference type="ARBA" id="ARBA00001947"/>
    </source>
</evidence>
<evidence type="ECO:0000313" key="23">
    <source>
        <dbReference type="Proteomes" id="UP001220961"/>
    </source>
</evidence>
<dbReference type="NCBIfam" id="TIGR00606">
    <property type="entry name" value="rad50"/>
    <property type="match status" value="1"/>
</dbReference>
<accession>A0AAF0IW56</accession>
<sequence length="1295" mass="143995">MAELDKLAIRGVRSFDPREVHIIQFFKPLTVIVGHNGSGKTTIVECLKYAATGDLPPNTKGGSFVNDPTVRAYGLSQLAGVDTVKAQVRLRFRNTSGVRMSCVRNLQVSKKKGGAGITMKTLEGVLGVDDEAADPQARAAISTRCAELDAEMASLLGVSCAIIEDVLFCHQEESSWPLAEPAVLKKRFDDIFEVTRYTKALESIRALRKQRAQDARVDEADLRALQQEKERAESVQDKIRALERALAQKVQDRDELDETLQQKTRANEALYSDAMRFREMLAHAESLEERFALYTEHRDTLQARTKVMDVSDAELQRLIDQVPALLASQRERLVHVQSRRDEATAERDTCTEQHEALLREHARLEAAAQAFQHMLNEGAATLREVSADVPAHPSAAQLEAAALSIDADLRTQLREHDARRERQVQQAHHDEAEREHAFSSLSKKQNDLQARSEQMRATQDRLRTRIAGCEAELAKEAPRTEAGALEAAQQRRDALSQKVPDPSELSAVAARLAALQAERDTLTQALASASEAAEQRAERAQLTQSRDEKQRLHAKKDTQWRTECSEMLGTVPSDMAATRAEAEAAHTAAQAQLTAAEEACQRALAVHEAQVQRVHEKKAALARLDASIPPLLGEFASSDEGLRTAEEETQVLRESLGLLEHAAALFGRIREHGHTRHVCLACNRALAPDAMPAFDAHVAASLQRSKPERIAALQRDLDAWTQQQTDLRAAQALEKQRAELRADYQDAQAHVHKLEHAQTHAQRTRDEAHVAGVEAQRRCDAARALQDEAQRIADLALDVASIEQRLRVLPALPAADVSPVRLESLAQDIKLCQARHAELLAAQEAHRDACVAAEREVHALEMRVAAQRQHTVSQESAQQRLLEYKADAADVGAQQAALAAELAELTSPLREAERALQAFRQERRAADARDGEARHTLSQRLAMASGVLGRVRSAAREYDGDALEQCAARLESATEALRDARVRAEQADKDVYLLESDIRDTQARSASLADNQRYREVVRDREAVERELATLDLAAAQARHSQAAAAYEAARRAEQELSGSAAHVRGEIRGIEAELARRRAELRDEFKDVSERYVAQLVHIKVATMANRDLDTYCGALQQAILQYHSIKMEEVNQTLDYLWKKTYQGTDIDTILVRSDTEGRVASNGMRSYQYRVCMVKDGVELDMRGRCSAGQKVLACILIRLALADSFGAQCGFLALDEPTTNLDRENVEALAASLVDLIAERQHQHNFQLIVITHDEDFLSRLAQSDALGQYWRVSRDEQLHSTIERETVRRA</sequence>
<evidence type="ECO:0000256" key="17">
    <source>
        <dbReference type="ARBA" id="ARBA00023254"/>
    </source>
</evidence>
<organism evidence="22 23">
    <name type="scientific">Malassezia caprae</name>
    <dbReference type="NCBI Taxonomy" id="1381934"/>
    <lineage>
        <taxon>Eukaryota</taxon>
        <taxon>Fungi</taxon>
        <taxon>Dikarya</taxon>
        <taxon>Basidiomycota</taxon>
        <taxon>Ustilaginomycotina</taxon>
        <taxon>Malasseziomycetes</taxon>
        <taxon>Malasseziales</taxon>
        <taxon>Malasseziaceae</taxon>
        <taxon>Malassezia</taxon>
    </lineage>
</organism>
<name>A0AAF0IW56_9BASI</name>
<evidence type="ECO:0000256" key="18">
    <source>
        <dbReference type="ARBA" id="ARBA00049360"/>
    </source>
</evidence>
<dbReference type="InterPro" id="IPR038729">
    <property type="entry name" value="Rad50/SbcC_AAA"/>
</dbReference>
<dbReference type="Pfam" id="PF13476">
    <property type="entry name" value="AAA_23"/>
    <property type="match status" value="1"/>
</dbReference>
<dbReference type="GO" id="GO:0005524">
    <property type="term" value="F:ATP binding"/>
    <property type="evidence" value="ECO:0007669"/>
    <property type="project" value="UniProtKB-KW"/>
</dbReference>
<feature type="region of interest" description="Disordered" evidence="20">
    <location>
        <begin position="474"/>
        <end position="502"/>
    </location>
</feature>
<evidence type="ECO:0000256" key="12">
    <source>
        <dbReference type="ARBA" id="ARBA00022840"/>
    </source>
</evidence>
<dbReference type="InterPro" id="IPR027417">
    <property type="entry name" value="P-loop_NTPase"/>
</dbReference>
<evidence type="ECO:0000256" key="14">
    <source>
        <dbReference type="ARBA" id="ARBA00023054"/>
    </source>
</evidence>
<dbReference type="GO" id="GO:0003691">
    <property type="term" value="F:double-stranded telomeric DNA binding"/>
    <property type="evidence" value="ECO:0007669"/>
    <property type="project" value="TreeGrafter"/>
</dbReference>
<evidence type="ECO:0000256" key="4">
    <source>
        <dbReference type="ARBA" id="ARBA00009439"/>
    </source>
</evidence>
<keyword evidence="6" id="KW-0158">Chromosome</keyword>
<dbReference type="GO" id="GO:0007127">
    <property type="term" value="P:meiosis I"/>
    <property type="evidence" value="ECO:0007669"/>
    <property type="project" value="UniProtKB-ARBA"/>
</dbReference>
<dbReference type="PANTHER" id="PTHR18867:SF12">
    <property type="entry name" value="DNA REPAIR PROTEIN RAD50"/>
    <property type="match status" value="1"/>
</dbReference>
<evidence type="ECO:0000256" key="5">
    <source>
        <dbReference type="ARBA" id="ARBA00017893"/>
    </source>
</evidence>
<keyword evidence="14 19" id="KW-0175">Coiled coil</keyword>
<evidence type="ECO:0000256" key="8">
    <source>
        <dbReference type="ARBA" id="ARBA00022741"/>
    </source>
</evidence>
<evidence type="ECO:0000256" key="13">
    <source>
        <dbReference type="ARBA" id="ARBA00022842"/>
    </source>
</evidence>
<protein>
    <recommendedName>
        <fullName evidence="5">DNA repair protein RAD50</fullName>
    </recommendedName>
</protein>
<comment type="cofactor">
    <cofactor evidence="1">
        <name>Zn(2+)</name>
        <dbReference type="ChEBI" id="CHEBI:29105"/>
    </cofactor>
</comment>
<evidence type="ECO:0000256" key="6">
    <source>
        <dbReference type="ARBA" id="ARBA00022454"/>
    </source>
</evidence>
<reference evidence="22" key="1">
    <citation type="submission" date="2023-03" db="EMBL/GenBank/DDBJ databases">
        <title>Mating type loci evolution in Malassezia.</title>
        <authorList>
            <person name="Coelho M.A."/>
        </authorList>
    </citation>
    <scope>NUCLEOTIDE SEQUENCE</scope>
    <source>
        <strain evidence="22">CBS 10434</strain>
    </source>
</reference>
<evidence type="ECO:0000256" key="2">
    <source>
        <dbReference type="ARBA" id="ARBA00004123"/>
    </source>
</evidence>
<dbReference type="PANTHER" id="PTHR18867">
    <property type="entry name" value="RAD50"/>
    <property type="match status" value="1"/>
</dbReference>
<comment type="subcellular location">
    <subcellularLocation>
        <location evidence="3">Chromosome</location>
    </subcellularLocation>
    <subcellularLocation>
        <location evidence="2">Nucleus</location>
    </subcellularLocation>
</comment>
<dbReference type="GO" id="GO:0000794">
    <property type="term" value="C:condensed nuclear chromosome"/>
    <property type="evidence" value="ECO:0007669"/>
    <property type="project" value="TreeGrafter"/>
</dbReference>
<feature type="coiled-coil region" evidence="19">
    <location>
        <begin position="710"/>
        <end position="757"/>
    </location>
</feature>
<evidence type="ECO:0000259" key="21">
    <source>
        <dbReference type="Pfam" id="PF13476"/>
    </source>
</evidence>
<feature type="compositionally biased region" description="Basic and acidic residues" evidence="20">
    <location>
        <begin position="416"/>
        <end position="437"/>
    </location>
</feature>
<feature type="coiled-coil region" evidence="19">
    <location>
        <begin position="963"/>
        <end position="990"/>
    </location>
</feature>
<evidence type="ECO:0000256" key="10">
    <source>
        <dbReference type="ARBA" id="ARBA00022801"/>
    </source>
</evidence>
<keyword evidence="8" id="KW-0547">Nucleotide-binding</keyword>
<evidence type="ECO:0000313" key="22">
    <source>
        <dbReference type="EMBL" id="WFD19223.1"/>
    </source>
</evidence>
<dbReference type="FunFam" id="3.40.50.300:FF:000593">
    <property type="entry name" value="DNA repair protein RAD50"/>
    <property type="match status" value="1"/>
</dbReference>
<dbReference type="Proteomes" id="UP001220961">
    <property type="component" value="Chromosome 3"/>
</dbReference>
<dbReference type="GO" id="GO:0007004">
    <property type="term" value="P:telomere maintenance via telomerase"/>
    <property type="evidence" value="ECO:0007669"/>
    <property type="project" value="TreeGrafter"/>
</dbReference>